<keyword evidence="2" id="KW-0479">Metal-binding</keyword>
<dbReference type="SUPFAM" id="SSF54862">
    <property type="entry name" value="4Fe-4S ferredoxins"/>
    <property type="match status" value="1"/>
</dbReference>
<name>A0A8J6Y146_9BACT</name>
<keyword evidence="3" id="KW-0408">Iron</keyword>
<dbReference type="InterPro" id="IPR017896">
    <property type="entry name" value="4Fe4S_Fe-S-bd"/>
</dbReference>
<dbReference type="PROSITE" id="PS00198">
    <property type="entry name" value="4FE4S_FER_1"/>
    <property type="match status" value="1"/>
</dbReference>
<reference evidence="6 7" key="1">
    <citation type="submission" date="2020-08" db="EMBL/GenBank/DDBJ databases">
        <title>Acidobacteriota in marine sediments use diverse sulfur dissimilation pathways.</title>
        <authorList>
            <person name="Wasmund K."/>
        </authorList>
    </citation>
    <scope>NUCLEOTIDE SEQUENCE [LARGE SCALE GENOMIC DNA]</scope>
    <source>
        <strain evidence="6">MAG AM4</strain>
    </source>
</reference>
<evidence type="ECO:0000256" key="4">
    <source>
        <dbReference type="ARBA" id="ARBA00023014"/>
    </source>
</evidence>
<dbReference type="Proteomes" id="UP000648239">
    <property type="component" value="Unassembled WGS sequence"/>
</dbReference>
<dbReference type="EMBL" id="JACXWD010000025">
    <property type="protein sequence ID" value="MBD3868207.1"/>
    <property type="molecule type" value="Genomic_DNA"/>
</dbReference>
<organism evidence="6 7">
    <name type="scientific">Candidatus Polarisedimenticola svalbardensis</name>
    <dbReference type="NCBI Taxonomy" id="2886004"/>
    <lineage>
        <taxon>Bacteria</taxon>
        <taxon>Pseudomonadati</taxon>
        <taxon>Acidobacteriota</taxon>
        <taxon>Candidatus Polarisedimenticolia</taxon>
        <taxon>Candidatus Polarisedimenticolales</taxon>
        <taxon>Candidatus Polarisedimenticolaceae</taxon>
        <taxon>Candidatus Polarisedimenticola</taxon>
    </lineage>
</organism>
<dbReference type="Gene3D" id="3.30.70.20">
    <property type="match status" value="2"/>
</dbReference>
<dbReference type="PANTHER" id="PTHR43177">
    <property type="entry name" value="PROTEIN NRFC"/>
    <property type="match status" value="1"/>
</dbReference>
<dbReference type="CDD" id="cd10551">
    <property type="entry name" value="PsrB"/>
    <property type="match status" value="1"/>
</dbReference>
<dbReference type="PANTHER" id="PTHR43177:SF3">
    <property type="entry name" value="PROTEIN NRFC HOMOLOG"/>
    <property type="match status" value="1"/>
</dbReference>
<accession>A0A8J6Y146</accession>
<dbReference type="GO" id="GO:0051539">
    <property type="term" value="F:4 iron, 4 sulfur cluster binding"/>
    <property type="evidence" value="ECO:0007669"/>
    <property type="project" value="UniProtKB-KW"/>
</dbReference>
<dbReference type="AlphaFoldDB" id="A0A8J6Y146"/>
<dbReference type="PROSITE" id="PS51379">
    <property type="entry name" value="4FE4S_FER_2"/>
    <property type="match status" value="3"/>
</dbReference>
<evidence type="ECO:0000313" key="7">
    <source>
        <dbReference type="Proteomes" id="UP000648239"/>
    </source>
</evidence>
<evidence type="ECO:0000256" key="1">
    <source>
        <dbReference type="ARBA" id="ARBA00022485"/>
    </source>
</evidence>
<gene>
    <name evidence="6" type="ORF">IFK94_08775</name>
</gene>
<feature type="domain" description="4Fe-4S ferredoxin-type" evidence="5">
    <location>
        <begin position="49"/>
        <end position="80"/>
    </location>
</feature>
<protein>
    <submittedName>
        <fullName evidence="6">4Fe-4S dicluster domain-containing protein</fullName>
    </submittedName>
</protein>
<evidence type="ECO:0000313" key="6">
    <source>
        <dbReference type="EMBL" id="MBD3868207.1"/>
    </source>
</evidence>
<evidence type="ECO:0000256" key="2">
    <source>
        <dbReference type="ARBA" id="ARBA00022723"/>
    </source>
</evidence>
<keyword evidence="1" id="KW-0004">4Fe-4S</keyword>
<dbReference type="InterPro" id="IPR050954">
    <property type="entry name" value="ET_IronSulfur_Cluster-Binding"/>
</dbReference>
<feature type="domain" description="4Fe-4S ferredoxin-type" evidence="5">
    <location>
        <begin position="4"/>
        <end position="34"/>
    </location>
</feature>
<sequence>MSRYAMVLDPARCVDCKACMVACTAENDVEVGYHRNWVRAAVKGSFPELSMHIEPGQCMHCDDPPCVRSCPTGASYINEAGGIVGVDEKKCIGCRYCMLACPYDARYFDEESGIVGKCTFCDHRLALGQEPACVETCPTKVRVFGDLDDPDSEVSRLMRTRNTEKRLAHAGTAPNLNYIID</sequence>
<proteinExistence type="predicted"/>
<keyword evidence="4" id="KW-0411">Iron-sulfur</keyword>
<dbReference type="Pfam" id="PF13247">
    <property type="entry name" value="Fer4_11"/>
    <property type="match status" value="1"/>
</dbReference>
<evidence type="ECO:0000256" key="3">
    <source>
        <dbReference type="ARBA" id="ARBA00023004"/>
    </source>
</evidence>
<dbReference type="GO" id="GO:0046872">
    <property type="term" value="F:metal ion binding"/>
    <property type="evidence" value="ECO:0007669"/>
    <property type="project" value="UniProtKB-KW"/>
</dbReference>
<dbReference type="InterPro" id="IPR017900">
    <property type="entry name" value="4Fe4S_Fe_S_CS"/>
</dbReference>
<feature type="domain" description="4Fe-4S ferredoxin-type" evidence="5">
    <location>
        <begin position="82"/>
        <end position="111"/>
    </location>
</feature>
<evidence type="ECO:0000259" key="5">
    <source>
        <dbReference type="PROSITE" id="PS51379"/>
    </source>
</evidence>
<comment type="caution">
    <text evidence="6">The sequence shown here is derived from an EMBL/GenBank/DDBJ whole genome shotgun (WGS) entry which is preliminary data.</text>
</comment>